<feature type="region of interest" description="Disordered" evidence="1">
    <location>
        <begin position="177"/>
        <end position="196"/>
    </location>
</feature>
<dbReference type="OrthoDB" id="5211263at2759"/>
<feature type="transmembrane region" description="Helical" evidence="2">
    <location>
        <begin position="46"/>
        <end position="72"/>
    </location>
</feature>
<reference evidence="3 4" key="1">
    <citation type="submission" date="2016-07" db="EMBL/GenBank/DDBJ databases">
        <title>Pervasive Adenine N6-methylation of Active Genes in Fungi.</title>
        <authorList>
            <consortium name="DOE Joint Genome Institute"/>
            <person name="Mondo S.J."/>
            <person name="Dannebaum R.O."/>
            <person name="Kuo R.C."/>
            <person name="Labutti K."/>
            <person name="Haridas S."/>
            <person name="Kuo A."/>
            <person name="Salamov A."/>
            <person name="Ahrendt S.R."/>
            <person name="Lipzen A."/>
            <person name="Sullivan W."/>
            <person name="Andreopoulos W.B."/>
            <person name="Clum A."/>
            <person name="Lindquist E."/>
            <person name="Daum C."/>
            <person name="Ramamoorthy G.K."/>
            <person name="Gryganskyi A."/>
            <person name="Culley D."/>
            <person name="Magnuson J.K."/>
            <person name="James T.Y."/>
            <person name="O'Malley M.A."/>
            <person name="Stajich J.E."/>
            <person name="Spatafora J.W."/>
            <person name="Visel A."/>
            <person name="Grigoriev I.V."/>
        </authorList>
    </citation>
    <scope>NUCLEOTIDE SEQUENCE [LARGE SCALE GENOMIC DNA]</scope>
    <source>
        <strain evidence="3 4">CBS 115471</strain>
    </source>
</reference>
<protein>
    <recommendedName>
        <fullName evidence="5">MARVEL domain-containing protein</fullName>
    </recommendedName>
</protein>
<feature type="transmembrane region" description="Helical" evidence="2">
    <location>
        <begin position="12"/>
        <end position="34"/>
    </location>
</feature>
<dbReference type="Proteomes" id="UP000193144">
    <property type="component" value="Unassembled WGS sequence"/>
</dbReference>
<evidence type="ECO:0000256" key="1">
    <source>
        <dbReference type="SAM" id="MobiDB-lite"/>
    </source>
</evidence>
<accession>A0A1Y1ZS71</accession>
<dbReference type="AlphaFoldDB" id="A0A1Y1ZS71"/>
<gene>
    <name evidence="3" type="ORF">BCR34DRAFT_536107</name>
</gene>
<keyword evidence="2" id="KW-1133">Transmembrane helix</keyword>
<comment type="caution">
    <text evidence="3">The sequence shown here is derived from an EMBL/GenBank/DDBJ whole genome shotgun (WGS) entry which is preliminary data.</text>
</comment>
<dbReference type="EMBL" id="MCFA01000045">
    <property type="protein sequence ID" value="ORY13050.1"/>
    <property type="molecule type" value="Genomic_DNA"/>
</dbReference>
<evidence type="ECO:0000313" key="4">
    <source>
        <dbReference type="Proteomes" id="UP000193144"/>
    </source>
</evidence>
<feature type="transmembrane region" description="Helical" evidence="2">
    <location>
        <begin position="84"/>
        <end position="106"/>
    </location>
</feature>
<proteinExistence type="predicted"/>
<sequence>MAGQPVIWKKRILIPFWVIRIILMVFIIFAYAVALRVLTEADDKNVPVIGVTVVFMLLVVAVLLMDVLSIILFARDALNPKTFLIMNVLQTTFWAAVLAIDLVAIARGADSYGIWFQVIVFVSFLLLLIYASINCHKSRKAAKRGVYAPAHNPLNPGSAPLYPGAAPYHSNIPAPAYGAPPHGDASPQLHQQHHGEAADYYAQPAKPAQMV</sequence>
<keyword evidence="2" id="KW-0472">Membrane</keyword>
<keyword evidence="2" id="KW-0812">Transmembrane</keyword>
<feature type="transmembrane region" description="Helical" evidence="2">
    <location>
        <begin position="112"/>
        <end position="133"/>
    </location>
</feature>
<evidence type="ECO:0000256" key="2">
    <source>
        <dbReference type="SAM" id="Phobius"/>
    </source>
</evidence>
<organism evidence="3 4">
    <name type="scientific">Clohesyomyces aquaticus</name>
    <dbReference type="NCBI Taxonomy" id="1231657"/>
    <lineage>
        <taxon>Eukaryota</taxon>
        <taxon>Fungi</taxon>
        <taxon>Dikarya</taxon>
        <taxon>Ascomycota</taxon>
        <taxon>Pezizomycotina</taxon>
        <taxon>Dothideomycetes</taxon>
        <taxon>Pleosporomycetidae</taxon>
        <taxon>Pleosporales</taxon>
        <taxon>Lindgomycetaceae</taxon>
        <taxon>Clohesyomyces</taxon>
    </lineage>
</organism>
<name>A0A1Y1ZS71_9PLEO</name>
<evidence type="ECO:0000313" key="3">
    <source>
        <dbReference type="EMBL" id="ORY13050.1"/>
    </source>
</evidence>
<evidence type="ECO:0008006" key="5">
    <source>
        <dbReference type="Google" id="ProtNLM"/>
    </source>
</evidence>
<keyword evidence="4" id="KW-1185">Reference proteome</keyword>